<dbReference type="SUPFAM" id="SSF56672">
    <property type="entry name" value="DNA/RNA polymerases"/>
    <property type="match status" value="1"/>
</dbReference>
<dbReference type="PANTHER" id="PTHR24559:SF444">
    <property type="entry name" value="REVERSE TRANSCRIPTASE DOMAIN-CONTAINING PROTEIN"/>
    <property type="match status" value="1"/>
</dbReference>
<reference evidence="2" key="1">
    <citation type="submission" date="2025-08" db="UniProtKB">
        <authorList>
            <consortium name="RefSeq"/>
        </authorList>
    </citation>
    <scope>IDENTIFICATION</scope>
    <source>
        <tissue evidence="2">Leaf</tissue>
    </source>
</reference>
<sequence>MDELCKKYMAKIDALVHRQVALLKNLKTQVRQLANVFNNRPLKRPYRVILDLILKGRQGTLYDSKPSEWKKVNSVTYAVFDENYPYDPLEASLVVNYERDEVDFVEYVNFFDASSHVLRTPFESLDFSTSSSPIKPSIEEPPTTDRHLSLVRTKEGGITMIANSNNKFIPLRIVTKWRVCMDYQKVNKAIRKDHFALPFIDQMLDKLFGKEFQCILDRYSRYNQIAIAPSDQERTTFTCPYDVDEHYLKVFMDDTFIFGNNFDDCLLKLARVLQRCEESYLVLNKEKCHFMVQLGIALGHKVLNRGLKVDKAKIETIETLPPPTSMKVIVYTDQSIIKYLIAKENAKPRLIRWILLLQEFYLEIKDRKGIKNQVAHHLSGLENDNQANDLTLINETFLDEQLLHVGQKKLPWYAKVSTSGNISKRHKMPLANIFEMKIFYVEGIDFMGPFISSFNNRYILCPAFNGDPHSDLPKSLH</sequence>
<dbReference type="OrthoDB" id="1001581at2759"/>
<gene>
    <name evidence="2" type="primary">LOC110410282</name>
</gene>
<keyword evidence="1" id="KW-1185">Reference proteome</keyword>
<protein>
    <submittedName>
        <fullName evidence="2">Uncharacterized protein LOC110410282</fullName>
    </submittedName>
</protein>
<dbReference type="AlphaFoldDB" id="A0A6J0ZLB1"/>
<dbReference type="InterPro" id="IPR053134">
    <property type="entry name" value="RNA-dir_DNA_polymerase"/>
</dbReference>
<name>A0A6J0ZLB1_9ROSI</name>
<dbReference type="InterPro" id="IPR043502">
    <property type="entry name" value="DNA/RNA_pol_sf"/>
</dbReference>
<accession>A0A6J0ZLB1</accession>
<evidence type="ECO:0000313" key="2">
    <source>
        <dbReference type="RefSeq" id="XP_021275587.1"/>
    </source>
</evidence>
<dbReference type="RefSeq" id="XP_021275587.1">
    <property type="nucleotide sequence ID" value="XM_021419912.1"/>
</dbReference>
<organism evidence="1 2">
    <name type="scientific">Herrania umbratica</name>
    <dbReference type="NCBI Taxonomy" id="108875"/>
    <lineage>
        <taxon>Eukaryota</taxon>
        <taxon>Viridiplantae</taxon>
        <taxon>Streptophyta</taxon>
        <taxon>Embryophyta</taxon>
        <taxon>Tracheophyta</taxon>
        <taxon>Spermatophyta</taxon>
        <taxon>Magnoliopsida</taxon>
        <taxon>eudicotyledons</taxon>
        <taxon>Gunneridae</taxon>
        <taxon>Pentapetalae</taxon>
        <taxon>rosids</taxon>
        <taxon>malvids</taxon>
        <taxon>Malvales</taxon>
        <taxon>Malvaceae</taxon>
        <taxon>Byttnerioideae</taxon>
        <taxon>Herrania</taxon>
    </lineage>
</organism>
<dbReference type="Gene3D" id="3.30.70.270">
    <property type="match status" value="1"/>
</dbReference>
<dbReference type="CDD" id="cd01647">
    <property type="entry name" value="RT_LTR"/>
    <property type="match status" value="1"/>
</dbReference>
<proteinExistence type="predicted"/>
<dbReference type="GeneID" id="110410282"/>
<evidence type="ECO:0000313" key="1">
    <source>
        <dbReference type="Proteomes" id="UP000504621"/>
    </source>
</evidence>
<dbReference type="Proteomes" id="UP000504621">
    <property type="component" value="Unplaced"/>
</dbReference>
<dbReference type="PANTHER" id="PTHR24559">
    <property type="entry name" value="TRANSPOSON TY3-I GAG-POL POLYPROTEIN"/>
    <property type="match status" value="1"/>
</dbReference>
<dbReference type="InterPro" id="IPR043128">
    <property type="entry name" value="Rev_trsase/Diguanyl_cyclase"/>
</dbReference>